<proteinExistence type="predicted"/>
<feature type="non-terminal residue" evidence="1">
    <location>
        <position position="1"/>
    </location>
</feature>
<protein>
    <submittedName>
        <fullName evidence="1">SAM-dependent methyltransferase</fullName>
    </submittedName>
</protein>
<comment type="caution">
    <text evidence="1">The sequence shown here is derived from an EMBL/GenBank/DDBJ whole genome shotgun (WGS) entry which is preliminary data.</text>
</comment>
<reference evidence="1" key="1">
    <citation type="submission" date="2021-03" db="EMBL/GenBank/DDBJ databases">
        <title>novel species isolated from a fishpond in China.</title>
        <authorList>
            <person name="Lu H."/>
            <person name="Cai Z."/>
        </authorList>
    </citation>
    <scope>NUCLEOTIDE SEQUENCE</scope>
    <source>
        <strain evidence="1">JCM 30855</strain>
    </source>
</reference>
<gene>
    <name evidence="1" type="ORF">J0A66_23025</name>
</gene>
<keyword evidence="1" id="KW-0489">Methyltransferase</keyword>
<evidence type="ECO:0000313" key="2">
    <source>
        <dbReference type="Proteomes" id="UP000664654"/>
    </source>
</evidence>
<dbReference type="EMBL" id="JAFKCV010000386">
    <property type="protein sequence ID" value="MBN7828110.1"/>
    <property type="molecule type" value="Genomic_DNA"/>
</dbReference>
<dbReference type="GO" id="GO:0008168">
    <property type="term" value="F:methyltransferase activity"/>
    <property type="evidence" value="ECO:0007669"/>
    <property type="project" value="UniProtKB-KW"/>
</dbReference>
<name>A0A939DSQ7_9ALTE</name>
<dbReference type="AlphaFoldDB" id="A0A939DSQ7"/>
<organism evidence="1 2">
    <name type="scientific">Bowmanella dokdonensis</name>
    <dbReference type="NCBI Taxonomy" id="751969"/>
    <lineage>
        <taxon>Bacteria</taxon>
        <taxon>Pseudomonadati</taxon>
        <taxon>Pseudomonadota</taxon>
        <taxon>Gammaproteobacteria</taxon>
        <taxon>Alteromonadales</taxon>
        <taxon>Alteromonadaceae</taxon>
        <taxon>Bowmanella</taxon>
    </lineage>
</organism>
<accession>A0A939DSQ7</accession>
<keyword evidence="1" id="KW-0808">Transferase</keyword>
<sequence length="92" mass="10217">NAFCSVQDIYTSALRAGLHCQVEDKAYQTWHNSLSEVLHSMKDIGAGVALSNQPSGLNRHTLGKLEAYYQKAYAKSGRLPISYQVAFVEIQK</sequence>
<dbReference type="GO" id="GO:0032259">
    <property type="term" value="P:methylation"/>
    <property type="evidence" value="ECO:0007669"/>
    <property type="project" value="UniProtKB-KW"/>
</dbReference>
<keyword evidence="2" id="KW-1185">Reference proteome</keyword>
<evidence type="ECO:0000313" key="1">
    <source>
        <dbReference type="EMBL" id="MBN7828110.1"/>
    </source>
</evidence>
<dbReference type="Proteomes" id="UP000664654">
    <property type="component" value="Unassembled WGS sequence"/>
</dbReference>